<evidence type="ECO:0000313" key="1">
    <source>
        <dbReference type="EMBL" id="VXD07088.1"/>
    </source>
</evidence>
<sequence>MDAPLNEESEAIGIFMEIPLAIDKELRFFELEKALNTIAY</sequence>
<organism evidence="1 2">
    <name type="scientific">Sphingobacterium multivorum</name>
    <dbReference type="NCBI Taxonomy" id="28454"/>
    <lineage>
        <taxon>Bacteria</taxon>
        <taxon>Pseudomonadati</taxon>
        <taxon>Bacteroidota</taxon>
        <taxon>Sphingobacteriia</taxon>
        <taxon>Sphingobacteriales</taxon>
        <taxon>Sphingobacteriaceae</taxon>
        <taxon>Sphingobacterium</taxon>
    </lineage>
</organism>
<name>A0A654DNS7_SPHMU</name>
<protein>
    <submittedName>
        <fullName evidence="1">Uncharacterized protein</fullName>
    </submittedName>
</protein>
<gene>
    <name evidence="1" type="ORF">SPHINGO8BC_80029</name>
</gene>
<dbReference type="AlphaFoldDB" id="A0A654DNS7"/>
<dbReference type="Proteomes" id="UP000432350">
    <property type="component" value="Unassembled WGS sequence"/>
</dbReference>
<evidence type="ECO:0000313" key="2">
    <source>
        <dbReference type="Proteomes" id="UP000432350"/>
    </source>
</evidence>
<reference evidence="1 2" key="1">
    <citation type="submission" date="2019-10" db="EMBL/GenBank/DDBJ databases">
        <authorList>
            <person name="Karimi E."/>
        </authorList>
    </citation>
    <scope>NUCLEOTIDE SEQUENCE [LARGE SCALE GENOMIC DNA]</scope>
    <source>
        <strain evidence="1">Sphingobacterium sp. 8BC</strain>
    </source>
</reference>
<proteinExistence type="predicted"/>
<accession>A0A654DNS7</accession>
<dbReference type="EMBL" id="CABWMV010000027">
    <property type="protein sequence ID" value="VXD07088.1"/>
    <property type="molecule type" value="Genomic_DNA"/>
</dbReference>